<accession>W4LZ31</accession>
<evidence type="ECO:0000313" key="3">
    <source>
        <dbReference type="Proteomes" id="UP000019140"/>
    </source>
</evidence>
<proteinExistence type="predicted"/>
<reference evidence="2 3" key="1">
    <citation type="journal article" date="2014" name="Nature">
        <title>An environmental bacterial taxon with a large and distinct metabolic repertoire.</title>
        <authorList>
            <person name="Wilson M.C."/>
            <person name="Mori T."/>
            <person name="Ruckert C."/>
            <person name="Uria A.R."/>
            <person name="Helf M.J."/>
            <person name="Takada K."/>
            <person name="Gernert C."/>
            <person name="Steffens U.A."/>
            <person name="Heycke N."/>
            <person name="Schmitt S."/>
            <person name="Rinke C."/>
            <person name="Helfrich E.J."/>
            <person name="Brachmann A.O."/>
            <person name="Gurgui C."/>
            <person name="Wakimoto T."/>
            <person name="Kracht M."/>
            <person name="Crusemann M."/>
            <person name="Hentschel U."/>
            <person name="Abe I."/>
            <person name="Matsunaga S."/>
            <person name="Kalinowski J."/>
            <person name="Takeyama H."/>
            <person name="Piel J."/>
        </authorList>
    </citation>
    <scope>NUCLEOTIDE SEQUENCE [LARGE SCALE GENOMIC DNA]</scope>
    <source>
        <strain evidence="3">TSY2</strain>
    </source>
</reference>
<keyword evidence="1" id="KW-0812">Transmembrane</keyword>
<evidence type="ECO:0008006" key="4">
    <source>
        <dbReference type="Google" id="ProtNLM"/>
    </source>
</evidence>
<dbReference type="InterPro" id="IPR027417">
    <property type="entry name" value="P-loop_NTPase"/>
</dbReference>
<gene>
    <name evidence="2" type="ORF">ETSY2_34325</name>
</gene>
<evidence type="ECO:0000256" key="1">
    <source>
        <dbReference type="SAM" id="Phobius"/>
    </source>
</evidence>
<keyword evidence="3" id="KW-1185">Reference proteome</keyword>
<dbReference type="Proteomes" id="UP000019140">
    <property type="component" value="Unassembled WGS sequence"/>
</dbReference>
<feature type="transmembrane region" description="Helical" evidence="1">
    <location>
        <begin position="166"/>
        <end position="187"/>
    </location>
</feature>
<keyword evidence="1" id="KW-1133">Transmembrane helix</keyword>
<dbReference type="SUPFAM" id="SSF52540">
    <property type="entry name" value="P-loop containing nucleoside triphosphate hydrolases"/>
    <property type="match status" value="1"/>
</dbReference>
<protein>
    <recommendedName>
        <fullName evidence="4">KAP NTPase domain-containing protein</fullName>
    </recommendedName>
</protein>
<name>W4LZ31_9BACT</name>
<dbReference type="EMBL" id="AZHX01001473">
    <property type="protein sequence ID" value="ETX03001.1"/>
    <property type="molecule type" value="Genomic_DNA"/>
</dbReference>
<keyword evidence="1" id="KW-0472">Membrane</keyword>
<evidence type="ECO:0000313" key="2">
    <source>
        <dbReference type="EMBL" id="ETX03001.1"/>
    </source>
</evidence>
<dbReference type="AlphaFoldDB" id="W4LZ31"/>
<comment type="caution">
    <text evidence="2">The sequence shown here is derived from an EMBL/GenBank/DDBJ whole genome shotgun (WGS) entry which is preliminary data.</text>
</comment>
<sequence length="1090" mass="125118">MRIGLFGGLGQGKTSALNQAIEQLRQKRLVPKRSHDWVALLLHTRLLPTWLLRSMLALQRSHLVPKRWLRWFIKRRKKVMMPQWLINWLHGEVRCTSFDTGDYKPDVLEFEFDRLIGRWYLGLHLRRITLMLVLILSLISLPLFPLAVLISIIISKNLFKVWGTLISFSIALPLLQKIIAFFGGVAQRWPLMKLAFRDLERRLNYREALWDILTTYVLEAIFPPDVLVVDNLDRANVKQQRSILRAIRKHSEKLQFPIIVVMDETELLQFKPHEAEAPEELLRKTILVECRMSLRMSDDAALLVMALAAEGIELNKVNPAAMILGDARLQGDWTRLFSFLPALGPRRIKRFWNDLLSSCAELNISQPDDVAALSRLYAVYELAPELQRLGEQAVFALAANDPSALDALCGSMELEARATALKRLLHLTRHLQPLNGNWRRLVAKMTTADKVLSKSEGGQNTISSETERDRLERLSDHMRAVGKGYAGPFVREESRADLIEPESRPDSIGSISGDLKHKWPVVEAALCAAEDPMERWRIMRRWQQDIPNEVTALADEAPALQLLLRVWLGDAAVLDLMRVNDRQALFRDVYRRGFRSLFLLVPGQHLHVVDRIALASEPDSFGQRDLHSLGPWIAAGDLIPDPLQPEPLLDTEASEMTALVNLAWPPFHHEIMEVTDPDCRAELHRHLTVLRQVHERGIPIQPNSLQAAWFERNWLNQQANNVPQVLELLNHLLLFPIADQPDVEALAPGPQVHLLGALMLDDKDMLSPFLDAVSTYDLSRIRDPQTWWIGLFLGLYYDHEPICRRWNRDILERERSCHDLRLLEYFIRQPTSLIWHEEVMQTESIQFLFGHALDAFDAMQLATHRRCADIAQGLHRRLRSRRDYGLILSALNRTPDVPPRAADLFAVRPSDDYLVHLRAMANAPLLHREHTVRQLIGRSDTIEIRNRSLLDATSVLLGHEIADQSWPFTAFVHYTAPETIPEGGDRALWEQLLRSIGEAQARTLSDFDELLSTYTSLDPDDEQYFDHFYVWLEFHLPYLTVDLSPSPDHQAVALARLQRLAALTHDDFLTGEVMRGGQIRIGLWQERRET</sequence>
<dbReference type="HOGENOM" id="CLU_284644_0_0_7"/>
<organism evidence="2 3">
    <name type="scientific">Candidatus Entotheonella gemina</name>
    <dbReference type="NCBI Taxonomy" id="1429439"/>
    <lineage>
        <taxon>Bacteria</taxon>
        <taxon>Pseudomonadati</taxon>
        <taxon>Nitrospinota/Tectimicrobiota group</taxon>
        <taxon>Candidatus Tectimicrobiota</taxon>
        <taxon>Candidatus Entotheonellia</taxon>
        <taxon>Candidatus Entotheonellales</taxon>
        <taxon>Candidatus Entotheonellaceae</taxon>
        <taxon>Candidatus Entotheonella</taxon>
    </lineage>
</organism>
<feature type="transmembrane region" description="Helical" evidence="1">
    <location>
        <begin position="128"/>
        <end position="154"/>
    </location>
</feature>